<protein>
    <recommendedName>
        <fullName evidence="3">Small ribosomal subunit protein eS24</fullName>
    </recommendedName>
</protein>
<feature type="compositionally biased region" description="Basic and acidic residues" evidence="4">
    <location>
        <begin position="76"/>
        <end position="93"/>
    </location>
</feature>
<evidence type="ECO:0000313" key="6">
    <source>
        <dbReference type="EMBL" id="SIR64628.1"/>
    </source>
</evidence>
<evidence type="ECO:0000256" key="2">
    <source>
        <dbReference type="ARBA" id="ARBA00023274"/>
    </source>
</evidence>
<evidence type="ECO:0000313" key="5">
    <source>
        <dbReference type="EMBL" id="APX96964.1"/>
    </source>
</evidence>
<evidence type="ECO:0000256" key="1">
    <source>
        <dbReference type="ARBA" id="ARBA00022980"/>
    </source>
</evidence>
<dbReference type="OrthoDB" id="27533at2157"/>
<accession>A0A1N7CLU3</accession>
<gene>
    <name evidence="3 5" type="primary">rps24e</name>
    <name evidence="5" type="ORF">BB347_10210</name>
    <name evidence="6" type="ORF">SAMN05421809_1772</name>
</gene>
<evidence type="ECO:0000256" key="3">
    <source>
        <dbReference type="HAMAP-Rule" id="MF_00545"/>
    </source>
</evidence>
<dbReference type="InterPro" id="IPR001976">
    <property type="entry name" value="Ribosomal_eS24"/>
</dbReference>
<dbReference type="EMBL" id="FTNP01000002">
    <property type="protein sequence ID" value="SIR64628.1"/>
    <property type="molecule type" value="Genomic_DNA"/>
</dbReference>
<dbReference type="PANTHER" id="PTHR10496">
    <property type="entry name" value="40S RIBOSOMAL PROTEIN S24"/>
    <property type="match status" value="1"/>
</dbReference>
<organism evidence="6 7">
    <name type="scientific">Natronorubrum daqingense</name>
    <dbReference type="NCBI Taxonomy" id="588898"/>
    <lineage>
        <taxon>Archaea</taxon>
        <taxon>Methanobacteriati</taxon>
        <taxon>Methanobacteriota</taxon>
        <taxon>Stenosarchaea group</taxon>
        <taxon>Halobacteria</taxon>
        <taxon>Halobacteriales</taxon>
        <taxon>Natrialbaceae</taxon>
        <taxon>Natronorubrum</taxon>
    </lineage>
</organism>
<sequence length="113" mass="12616">MDVDIVSETENPMLHRTDVTFELVHEDATPSRLQVRDSLAAKLNKDADEVVVRKLDTKFGMRKTVGQAKVYETADNARDVEQDHMLERNKIGDEEADAEAEADADAEAEAEEA</sequence>
<dbReference type="InterPro" id="IPR012677">
    <property type="entry name" value="Nucleotide-bd_a/b_plait_sf"/>
</dbReference>
<evidence type="ECO:0000313" key="8">
    <source>
        <dbReference type="Proteomes" id="UP000187321"/>
    </source>
</evidence>
<evidence type="ECO:0000256" key="4">
    <source>
        <dbReference type="SAM" id="MobiDB-lite"/>
    </source>
</evidence>
<proteinExistence type="inferred from homology"/>
<evidence type="ECO:0000313" key="7">
    <source>
        <dbReference type="Proteomes" id="UP000185687"/>
    </source>
</evidence>
<dbReference type="AlphaFoldDB" id="A0A1N7CLU3"/>
<dbReference type="STRING" id="588898.BB347_10210"/>
<dbReference type="KEGG" id="hda:BB347_10210"/>
<dbReference type="Pfam" id="PF01282">
    <property type="entry name" value="Ribosomal_S24e"/>
    <property type="match status" value="1"/>
</dbReference>
<dbReference type="Proteomes" id="UP000185687">
    <property type="component" value="Unassembled WGS sequence"/>
</dbReference>
<comment type="similarity">
    <text evidence="3">Belongs to the eukaryotic ribosomal protein eS24 family.</text>
</comment>
<dbReference type="GO" id="GO:0003735">
    <property type="term" value="F:structural constituent of ribosome"/>
    <property type="evidence" value="ECO:0007669"/>
    <property type="project" value="InterPro"/>
</dbReference>
<keyword evidence="2 3" id="KW-0687">Ribonucleoprotein</keyword>
<feature type="compositionally biased region" description="Acidic residues" evidence="4">
    <location>
        <begin position="94"/>
        <end position="113"/>
    </location>
</feature>
<keyword evidence="7" id="KW-1185">Reference proteome</keyword>
<dbReference type="Gene3D" id="3.30.70.330">
    <property type="match status" value="1"/>
</dbReference>
<dbReference type="GO" id="GO:1990904">
    <property type="term" value="C:ribonucleoprotein complex"/>
    <property type="evidence" value="ECO:0007669"/>
    <property type="project" value="UniProtKB-KW"/>
</dbReference>
<dbReference type="GO" id="GO:0006412">
    <property type="term" value="P:translation"/>
    <property type="evidence" value="ECO:0007669"/>
    <property type="project" value="UniProtKB-UniRule"/>
</dbReference>
<dbReference type="GeneID" id="30956319"/>
<keyword evidence="1 3" id="KW-0689">Ribosomal protein</keyword>
<dbReference type="InterPro" id="IPR012678">
    <property type="entry name" value="Ribosomal_uL23/eL15/eS24_sf"/>
</dbReference>
<dbReference type="EMBL" id="CP019327">
    <property type="protein sequence ID" value="APX96964.1"/>
    <property type="molecule type" value="Genomic_DNA"/>
</dbReference>
<dbReference type="RefSeq" id="WP_076581142.1">
    <property type="nucleotide sequence ID" value="NZ_CP019327.1"/>
</dbReference>
<reference evidence="6 7" key="2">
    <citation type="submission" date="2017-01" db="EMBL/GenBank/DDBJ databases">
        <authorList>
            <person name="Mah S.A."/>
            <person name="Swanson W.J."/>
            <person name="Moy G.W."/>
            <person name="Vacquier V.D."/>
        </authorList>
    </citation>
    <scope>NUCLEOTIDE SEQUENCE [LARGE SCALE GENOMIC DNA]</scope>
    <source>
        <strain evidence="6 7">CGMCC 1.8909</strain>
    </source>
</reference>
<reference evidence="5 8" key="1">
    <citation type="submission" date="2017-01" db="EMBL/GenBank/DDBJ databases">
        <title>Complete genome sequence of Haloterrigena daqingensis type strain (JX313T).</title>
        <authorList>
            <person name="Shuang W."/>
        </authorList>
    </citation>
    <scope>NUCLEOTIDE SEQUENCE [LARGE SCALE GENOMIC DNA]</scope>
    <source>
        <strain evidence="5 8">JX313</strain>
    </source>
</reference>
<dbReference type="SUPFAM" id="SSF54189">
    <property type="entry name" value="Ribosomal proteins S24e, L23 and L15e"/>
    <property type="match status" value="1"/>
</dbReference>
<name>A0A1N7CLU3_9EURY</name>
<feature type="region of interest" description="Disordered" evidence="4">
    <location>
        <begin position="76"/>
        <end position="113"/>
    </location>
</feature>
<dbReference type="GO" id="GO:0005840">
    <property type="term" value="C:ribosome"/>
    <property type="evidence" value="ECO:0007669"/>
    <property type="project" value="UniProtKB-KW"/>
</dbReference>
<dbReference type="Proteomes" id="UP000187321">
    <property type="component" value="Chromosome"/>
</dbReference>
<dbReference type="HAMAP" id="MF_00545">
    <property type="entry name" value="Ribosomal_eS24"/>
    <property type="match status" value="1"/>
</dbReference>